<evidence type="ECO:0000259" key="16">
    <source>
        <dbReference type="PROSITE" id="PS50222"/>
    </source>
</evidence>
<dbReference type="Pfam" id="PF13499">
    <property type="entry name" value="EF-hand_7"/>
    <property type="match status" value="1"/>
</dbReference>
<feature type="domain" description="EF-hand" evidence="16">
    <location>
        <begin position="495"/>
        <end position="530"/>
    </location>
</feature>
<feature type="domain" description="EF-hand" evidence="16">
    <location>
        <begin position="452"/>
        <end position="487"/>
    </location>
</feature>
<dbReference type="Proteomes" id="UP001178507">
    <property type="component" value="Unassembled WGS sequence"/>
</dbReference>
<evidence type="ECO:0000313" key="18">
    <source>
        <dbReference type="Proteomes" id="UP001178507"/>
    </source>
</evidence>
<comment type="caution">
    <text evidence="17">The sequence shown here is derived from an EMBL/GenBank/DDBJ whole genome shotgun (WGS) entry which is preliminary data.</text>
</comment>
<dbReference type="GO" id="GO:0098703">
    <property type="term" value="P:calcium ion import across plasma membrane"/>
    <property type="evidence" value="ECO:0007669"/>
    <property type="project" value="TreeGrafter"/>
</dbReference>
<dbReference type="GO" id="GO:0005891">
    <property type="term" value="C:voltage-gated calcium channel complex"/>
    <property type="evidence" value="ECO:0007669"/>
    <property type="project" value="TreeGrafter"/>
</dbReference>
<proteinExistence type="predicted"/>
<dbReference type="GO" id="GO:0008331">
    <property type="term" value="F:high voltage-gated calcium channel activity"/>
    <property type="evidence" value="ECO:0007669"/>
    <property type="project" value="TreeGrafter"/>
</dbReference>
<keyword evidence="12" id="KW-0325">Glycoprotein</keyword>
<evidence type="ECO:0000256" key="5">
    <source>
        <dbReference type="ARBA" id="ARBA00022673"/>
    </source>
</evidence>
<evidence type="ECO:0000256" key="12">
    <source>
        <dbReference type="ARBA" id="ARBA00023180"/>
    </source>
</evidence>
<dbReference type="InterPro" id="IPR011992">
    <property type="entry name" value="EF-hand-dom_pair"/>
</dbReference>
<organism evidence="17 18">
    <name type="scientific">Effrenium voratum</name>
    <dbReference type="NCBI Taxonomy" id="2562239"/>
    <lineage>
        <taxon>Eukaryota</taxon>
        <taxon>Sar</taxon>
        <taxon>Alveolata</taxon>
        <taxon>Dinophyceae</taxon>
        <taxon>Suessiales</taxon>
        <taxon>Symbiodiniaceae</taxon>
        <taxon>Effrenium</taxon>
    </lineage>
</organism>
<evidence type="ECO:0000256" key="4">
    <source>
        <dbReference type="ARBA" id="ARBA00022568"/>
    </source>
</evidence>
<keyword evidence="4" id="KW-0109">Calcium transport</keyword>
<evidence type="ECO:0000256" key="15">
    <source>
        <dbReference type="SAM" id="Phobius"/>
    </source>
</evidence>
<dbReference type="InterPro" id="IPR005821">
    <property type="entry name" value="Ion_trans_dom"/>
</dbReference>
<dbReference type="InterPro" id="IPR027359">
    <property type="entry name" value="Volt_channel_dom_sf"/>
</dbReference>
<dbReference type="InterPro" id="IPR002048">
    <property type="entry name" value="EF_hand_dom"/>
</dbReference>
<dbReference type="PANTHER" id="PTHR45628:SF7">
    <property type="entry name" value="VOLTAGE-DEPENDENT CALCIUM CHANNEL TYPE A SUBUNIT ALPHA-1"/>
    <property type="match status" value="1"/>
</dbReference>
<dbReference type="PANTHER" id="PTHR45628">
    <property type="entry name" value="VOLTAGE-DEPENDENT CALCIUM CHANNEL TYPE A SUBUNIT ALPHA-1"/>
    <property type="match status" value="1"/>
</dbReference>
<feature type="region of interest" description="Disordered" evidence="14">
    <location>
        <begin position="568"/>
        <end position="587"/>
    </location>
</feature>
<evidence type="ECO:0000256" key="10">
    <source>
        <dbReference type="ARBA" id="ARBA00023065"/>
    </source>
</evidence>
<dbReference type="Pfam" id="PF00520">
    <property type="entry name" value="Ion_trans"/>
    <property type="match status" value="1"/>
</dbReference>
<dbReference type="InterPro" id="IPR018247">
    <property type="entry name" value="EF_Hand_1_Ca_BS"/>
</dbReference>
<gene>
    <name evidence="17" type="ORF">EVOR1521_LOCUS23728</name>
</gene>
<reference evidence="17" key="1">
    <citation type="submission" date="2023-08" db="EMBL/GenBank/DDBJ databases">
        <authorList>
            <person name="Chen Y."/>
            <person name="Shah S."/>
            <person name="Dougan E. K."/>
            <person name="Thang M."/>
            <person name="Chan C."/>
        </authorList>
    </citation>
    <scope>NUCLEOTIDE SEQUENCE</scope>
</reference>
<evidence type="ECO:0000313" key="17">
    <source>
        <dbReference type="EMBL" id="CAJ1400384.1"/>
    </source>
</evidence>
<keyword evidence="9 15" id="KW-1133">Transmembrane helix</keyword>
<dbReference type="SMART" id="SM00054">
    <property type="entry name" value="EFh"/>
    <property type="match status" value="2"/>
</dbReference>
<evidence type="ECO:0000256" key="7">
    <source>
        <dbReference type="ARBA" id="ARBA00022837"/>
    </source>
</evidence>
<evidence type="ECO:0000256" key="2">
    <source>
        <dbReference type="ARBA" id="ARBA00022448"/>
    </source>
</evidence>
<feature type="transmembrane region" description="Helical" evidence="15">
    <location>
        <begin position="211"/>
        <end position="233"/>
    </location>
</feature>
<feature type="transmembrane region" description="Helical" evidence="15">
    <location>
        <begin position="314"/>
        <end position="333"/>
    </location>
</feature>
<keyword evidence="13" id="KW-0407">Ion channel</keyword>
<evidence type="ECO:0000256" key="9">
    <source>
        <dbReference type="ARBA" id="ARBA00022989"/>
    </source>
</evidence>
<keyword evidence="5" id="KW-0107">Calcium channel</keyword>
<feature type="transmembrane region" description="Helical" evidence="15">
    <location>
        <begin position="405"/>
        <end position="428"/>
    </location>
</feature>
<dbReference type="EMBL" id="CAUJNA010003370">
    <property type="protein sequence ID" value="CAJ1400384.1"/>
    <property type="molecule type" value="Genomic_DNA"/>
</dbReference>
<keyword evidence="3" id="KW-0597">Phosphoprotein</keyword>
<dbReference type="PROSITE" id="PS00018">
    <property type="entry name" value="EF_HAND_1"/>
    <property type="match status" value="2"/>
</dbReference>
<evidence type="ECO:0000256" key="6">
    <source>
        <dbReference type="ARBA" id="ARBA00022692"/>
    </source>
</evidence>
<dbReference type="PROSITE" id="PS50222">
    <property type="entry name" value="EF_HAND_2"/>
    <property type="match status" value="2"/>
</dbReference>
<keyword evidence="6 15" id="KW-0812">Transmembrane</keyword>
<evidence type="ECO:0000256" key="14">
    <source>
        <dbReference type="SAM" id="MobiDB-lite"/>
    </source>
</evidence>
<dbReference type="GO" id="GO:0005509">
    <property type="term" value="F:calcium ion binding"/>
    <property type="evidence" value="ECO:0007669"/>
    <property type="project" value="InterPro"/>
</dbReference>
<dbReference type="Gene3D" id="1.10.238.10">
    <property type="entry name" value="EF-hand"/>
    <property type="match status" value="1"/>
</dbReference>
<keyword evidence="11 15" id="KW-0472">Membrane</keyword>
<comment type="subcellular location">
    <subcellularLocation>
        <location evidence="1">Membrane</location>
        <topology evidence="1">Multi-pass membrane protein</topology>
    </subcellularLocation>
</comment>
<feature type="transmembrane region" description="Helical" evidence="15">
    <location>
        <begin position="176"/>
        <end position="199"/>
    </location>
</feature>
<keyword evidence="18" id="KW-1185">Reference proteome</keyword>
<evidence type="ECO:0000256" key="3">
    <source>
        <dbReference type="ARBA" id="ARBA00022553"/>
    </source>
</evidence>
<dbReference type="SUPFAM" id="SSF47473">
    <property type="entry name" value="EF-hand"/>
    <property type="match status" value="1"/>
</dbReference>
<dbReference type="Gene3D" id="1.20.120.350">
    <property type="entry name" value="Voltage-gated potassium channels. Chain C"/>
    <property type="match status" value="1"/>
</dbReference>
<accession>A0AA36NBZ4</accession>
<sequence length="587" mass="66200">MKRITGLEYLDLRNFEDRERSSLATSQPHLATEFDDALSNLVNLRAQIFQALQKQERRIEAGVAPFREASQASHADVNGVSRSKDSRESPRGPAAAVEVLLTPREGEQEASAVEDLQGLPWRPVTSHVHSENPNASQAYHLPELAAHNGVRLSSWSGRPEIRKAGNLAASIVQHNLFDLCASLMIMVNSVIIAVETQWMAMSVSAPVSLEVMNYACSFFFLVELILRMLAYGLSFFRHPASRGWNIFDLCLVLVSFIDVASAVFTRASQDPTMDVLQAVKILKMLRIARIFRVFRFSRELSLMAMMIIDSMRSLMWALLMLLLMIFVFAVWFTTNATFYLRVYADVSREDWFSDLANSSHQNVVDIQKNFGTLPATTYSLLRSMLGGINWGILCDMLLQMDTISPMLFIFYVLFTLLAVLNIVTGVFVDNAVVTAKTQRDYMIEKEREVKEKYIKELQHLFWHMDDDESGTLTAEEMQQLVKDPKMAAYFTAMGFEAHDCVRLFTLLDTDGSGTVDIEEFLDGCLRLKGSARSIDVHFIMVLIHRLQKQLNGFERGHSVQGASTALACGRPTERKEPIPLPQDAQSI</sequence>
<keyword evidence="7" id="KW-0106">Calcium</keyword>
<evidence type="ECO:0000256" key="11">
    <source>
        <dbReference type="ARBA" id="ARBA00023136"/>
    </source>
</evidence>
<keyword evidence="8" id="KW-0851">Voltage-gated channel</keyword>
<keyword evidence="2" id="KW-0813">Transport</keyword>
<name>A0AA36NBZ4_9DINO</name>
<feature type="region of interest" description="Disordered" evidence="14">
    <location>
        <begin position="68"/>
        <end position="94"/>
    </location>
</feature>
<keyword evidence="10" id="KW-0406">Ion transport</keyword>
<protein>
    <recommendedName>
        <fullName evidence="16">EF-hand domain-containing protein</fullName>
    </recommendedName>
</protein>
<evidence type="ECO:0000256" key="1">
    <source>
        <dbReference type="ARBA" id="ARBA00004141"/>
    </source>
</evidence>
<evidence type="ECO:0000256" key="8">
    <source>
        <dbReference type="ARBA" id="ARBA00022882"/>
    </source>
</evidence>
<dbReference type="Gene3D" id="1.10.287.70">
    <property type="match status" value="1"/>
</dbReference>
<dbReference type="CDD" id="cd00051">
    <property type="entry name" value="EFh"/>
    <property type="match status" value="1"/>
</dbReference>
<evidence type="ECO:0000256" key="13">
    <source>
        <dbReference type="ARBA" id="ARBA00023303"/>
    </source>
</evidence>
<dbReference type="AlphaFoldDB" id="A0AA36NBZ4"/>
<dbReference type="InterPro" id="IPR050599">
    <property type="entry name" value="VDCC_alpha-1_subunit"/>
</dbReference>
<dbReference type="SUPFAM" id="SSF81324">
    <property type="entry name" value="Voltage-gated potassium channels"/>
    <property type="match status" value="1"/>
</dbReference>